<dbReference type="EMBL" id="RSDZ01000099">
    <property type="protein sequence ID" value="RXG43899.1"/>
    <property type="molecule type" value="Genomic_DNA"/>
</dbReference>
<comment type="caution">
    <text evidence="2">The sequence shown here is derived from an EMBL/GenBank/DDBJ whole genome shotgun (WGS) entry which is preliminary data.</text>
</comment>
<dbReference type="AlphaFoldDB" id="A0A444RRW7"/>
<evidence type="ECO:0000313" key="2">
    <source>
        <dbReference type="EMBL" id="RXG43899.1"/>
    </source>
</evidence>
<dbReference type="Proteomes" id="UP000288725">
    <property type="component" value="Unassembled WGS sequence"/>
</dbReference>
<evidence type="ECO:0000256" key="1">
    <source>
        <dbReference type="SAM" id="MobiDB-lite"/>
    </source>
</evidence>
<reference evidence="2 3" key="1">
    <citation type="submission" date="2018-12" db="EMBL/GenBank/DDBJ databases">
        <title>Genome of Verticillium dahliae isolate Getta Getta.</title>
        <authorList>
            <person name="Gardiner D.M."/>
        </authorList>
    </citation>
    <scope>NUCLEOTIDE SEQUENCE [LARGE SCALE GENOMIC DNA]</scope>
    <source>
        <strain evidence="2 3">Getta Getta</strain>
    </source>
</reference>
<protein>
    <submittedName>
        <fullName evidence="2">Uncharacterized protein</fullName>
    </submittedName>
</protein>
<feature type="region of interest" description="Disordered" evidence="1">
    <location>
        <begin position="1"/>
        <end position="39"/>
    </location>
</feature>
<proteinExistence type="predicted"/>
<sequence>MTQPWQPKRHISITANTATTRQSSRVNVDDARPRRRPRHHLPSLARDGVIMRLLTLALAEPPTSVV</sequence>
<evidence type="ECO:0000313" key="3">
    <source>
        <dbReference type="Proteomes" id="UP000288725"/>
    </source>
</evidence>
<accession>A0A444RRW7</accession>
<organism evidence="2 3">
    <name type="scientific">Verticillium dahliae</name>
    <name type="common">Verticillium wilt</name>
    <dbReference type="NCBI Taxonomy" id="27337"/>
    <lineage>
        <taxon>Eukaryota</taxon>
        <taxon>Fungi</taxon>
        <taxon>Dikarya</taxon>
        <taxon>Ascomycota</taxon>
        <taxon>Pezizomycotina</taxon>
        <taxon>Sordariomycetes</taxon>
        <taxon>Hypocreomycetidae</taxon>
        <taxon>Glomerellales</taxon>
        <taxon>Plectosphaerellaceae</taxon>
        <taxon>Verticillium</taxon>
    </lineage>
</organism>
<name>A0A444RRW7_VERDA</name>
<feature type="compositionally biased region" description="Polar residues" evidence="1">
    <location>
        <begin position="13"/>
        <end position="26"/>
    </location>
</feature>
<gene>
    <name evidence="2" type="ORF">VDGE_30496</name>
</gene>